<name>A0A9W9K459_9EURO</name>
<evidence type="ECO:0000313" key="2">
    <source>
        <dbReference type="Proteomes" id="UP001141434"/>
    </source>
</evidence>
<dbReference type="EMBL" id="JAPMSZ010000009">
    <property type="protein sequence ID" value="KAJ5092145.1"/>
    <property type="molecule type" value="Genomic_DNA"/>
</dbReference>
<dbReference type="GeneID" id="81396709"/>
<keyword evidence="2" id="KW-1185">Reference proteome</keyword>
<dbReference type="Proteomes" id="UP001141434">
    <property type="component" value="Unassembled WGS sequence"/>
</dbReference>
<gene>
    <name evidence="1" type="ORF">NUU61_007015</name>
</gene>
<accession>A0A9W9K459</accession>
<proteinExistence type="predicted"/>
<dbReference type="AlphaFoldDB" id="A0A9W9K459"/>
<organism evidence="1 2">
    <name type="scientific">Penicillium alfredii</name>
    <dbReference type="NCBI Taxonomy" id="1506179"/>
    <lineage>
        <taxon>Eukaryota</taxon>
        <taxon>Fungi</taxon>
        <taxon>Dikarya</taxon>
        <taxon>Ascomycota</taxon>
        <taxon>Pezizomycotina</taxon>
        <taxon>Eurotiomycetes</taxon>
        <taxon>Eurotiomycetidae</taxon>
        <taxon>Eurotiales</taxon>
        <taxon>Aspergillaceae</taxon>
        <taxon>Penicillium</taxon>
    </lineage>
</organism>
<reference evidence="1" key="2">
    <citation type="journal article" date="2023" name="IMA Fungus">
        <title>Comparative genomic study of the Penicillium genus elucidates a diverse pangenome and 15 lateral gene transfer events.</title>
        <authorList>
            <person name="Petersen C."/>
            <person name="Sorensen T."/>
            <person name="Nielsen M.R."/>
            <person name="Sondergaard T.E."/>
            <person name="Sorensen J.L."/>
            <person name="Fitzpatrick D.A."/>
            <person name="Frisvad J.C."/>
            <person name="Nielsen K.L."/>
        </authorList>
    </citation>
    <scope>NUCLEOTIDE SEQUENCE</scope>
    <source>
        <strain evidence="1">IBT 34128</strain>
    </source>
</reference>
<sequence>MAPSRWPLFGFSAIPGRFYRPSDLPSIYKAPPSPPGLNDAPFSSFSSFPLSFWPPLTPLRTGVPCTCTAPFISLRNGRAIRRSGRAANVDSEAIRSPTSLDI</sequence>
<evidence type="ECO:0000313" key="1">
    <source>
        <dbReference type="EMBL" id="KAJ5092145.1"/>
    </source>
</evidence>
<comment type="caution">
    <text evidence="1">The sequence shown here is derived from an EMBL/GenBank/DDBJ whole genome shotgun (WGS) entry which is preliminary data.</text>
</comment>
<reference evidence="1" key="1">
    <citation type="submission" date="2022-11" db="EMBL/GenBank/DDBJ databases">
        <authorList>
            <person name="Petersen C."/>
        </authorList>
    </citation>
    <scope>NUCLEOTIDE SEQUENCE</scope>
    <source>
        <strain evidence="1">IBT 34128</strain>
    </source>
</reference>
<protein>
    <submittedName>
        <fullName evidence="1">Uncharacterized protein</fullName>
    </submittedName>
</protein>
<dbReference type="RefSeq" id="XP_056510340.1">
    <property type="nucleotide sequence ID" value="XM_056657540.1"/>
</dbReference>